<dbReference type="EC" id="3.5.1.91" evidence="1"/>
<reference evidence="2" key="1">
    <citation type="submission" date="2015-09" db="EMBL/GenBank/DDBJ databases">
        <authorList>
            <person name="Rodrigo-Torres L."/>
            <person name="Arahal D.R."/>
        </authorList>
    </citation>
    <scope>NUCLEOTIDE SEQUENCE [LARGE SCALE GENOMIC DNA]</scope>
    <source>
        <strain evidence="2">CECT 4293</strain>
    </source>
</reference>
<evidence type="ECO:0000313" key="2">
    <source>
        <dbReference type="Proteomes" id="UP000050786"/>
    </source>
</evidence>
<dbReference type="Gene3D" id="2.30.40.10">
    <property type="entry name" value="Urease, subunit C, domain 1"/>
    <property type="match status" value="1"/>
</dbReference>
<dbReference type="RefSeq" id="WP_058272110.1">
    <property type="nucleotide sequence ID" value="NZ_CYPS01000011.1"/>
</dbReference>
<protein>
    <submittedName>
        <fullName evidence="1">N-substituted formamide deformylase</fullName>
        <ecNumber evidence="1">3.5.1.91</ecNumber>
    </submittedName>
</protein>
<name>A0A0P1EKN0_9RHOB</name>
<sequence length="98" mass="10277">MVTRSSKPLLVFAAAFLLPTIVIAQKANTVFLNGTIYTMDATRPAAEAMAISGQQISFVGSDDGVQSLIREGTTVIDLQGKMVLPGFVSGHEHLVASG</sequence>
<dbReference type="PANTHER" id="PTHR22642:SF2">
    <property type="entry name" value="PROTEIN LONG AFTER FAR-RED 3"/>
    <property type="match status" value="1"/>
</dbReference>
<dbReference type="Proteomes" id="UP000050786">
    <property type="component" value="Unassembled WGS sequence"/>
</dbReference>
<accession>A0A0P1EKN0</accession>
<organism evidence="1 2">
    <name type="scientific">Ruegeria atlantica</name>
    <dbReference type="NCBI Taxonomy" id="81569"/>
    <lineage>
        <taxon>Bacteria</taxon>
        <taxon>Pseudomonadati</taxon>
        <taxon>Pseudomonadota</taxon>
        <taxon>Alphaproteobacteria</taxon>
        <taxon>Rhodobacterales</taxon>
        <taxon>Roseobacteraceae</taxon>
        <taxon>Ruegeria</taxon>
    </lineage>
</organism>
<dbReference type="EMBL" id="CYPS01000011">
    <property type="protein sequence ID" value="CUH41986.1"/>
    <property type="molecule type" value="Genomic_DNA"/>
</dbReference>
<evidence type="ECO:0000313" key="1">
    <source>
        <dbReference type="EMBL" id="CUH41986.1"/>
    </source>
</evidence>
<dbReference type="InterPro" id="IPR011059">
    <property type="entry name" value="Metal-dep_hydrolase_composite"/>
</dbReference>
<dbReference type="SUPFAM" id="SSF51338">
    <property type="entry name" value="Composite domain of metallo-dependent hydrolases"/>
    <property type="match status" value="1"/>
</dbReference>
<keyword evidence="1" id="KW-0378">Hydrolase</keyword>
<dbReference type="GO" id="GO:0016810">
    <property type="term" value="F:hydrolase activity, acting on carbon-nitrogen (but not peptide) bonds"/>
    <property type="evidence" value="ECO:0007669"/>
    <property type="project" value="InterPro"/>
</dbReference>
<gene>
    <name evidence="1" type="primary">nfdA_2</name>
    <name evidence="1" type="ORF">RUM4293_00871</name>
</gene>
<dbReference type="PANTHER" id="PTHR22642">
    <property type="entry name" value="IMIDAZOLONEPROPIONASE"/>
    <property type="match status" value="1"/>
</dbReference>
<keyword evidence="2" id="KW-1185">Reference proteome</keyword>
<dbReference type="AlphaFoldDB" id="A0A0P1EKN0"/>
<proteinExistence type="predicted"/>